<keyword evidence="1" id="KW-0378">Hydrolase</keyword>
<feature type="non-terminal residue" evidence="1">
    <location>
        <position position="48"/>
    </location>
</feature>
<protein>
    <submittedName>
        <fullName evidence="1">Restriction endonuclease</fullName>
    </submittedName>
</protein>
<accession>A0A2M7QIU8</accession>
<dbReference type="EMBL" id="PFLI01000068">
    <property type="protein sequence ID" value="PIY72212.1"/>
    <property type="molecule type" value="Genomic_DNA"/>
</dbReference>
<dbReference type="Proteomes" id="UP000229401">
    <property type="component" value="Unassembled WGS sequence"/>
</dbReference>
<gene>
    <name evidence="1" type="ORF">COY87_02155</name>
</gene>
<organism evidence="1 2">
    <name type="scientific">Candidatus Roizmanbacteria bacterium CG_4_10_14_0_8_um_filter_33_9</name>
    <dbReference type="NCBI Taxonomy" id="1974826"/>
    <lineage>
        <taxon>Bacteria</taxon>
        <taxon>Candidatus Roizmaniibacteriota</taxon>
    </lineage>
</organism>
<keyword evidence="1" id="KW-0540">Nuclease</keyword>
<comment type="caution">
    <text evidence="1">The sequence shown here is derived from an EMBL/GenBank/DDBJ whole genome shotgun (WGS) entry which is preliminary data.</text>
</comment>
<sequence>MLFKNDWEKTVYESENKIIDFENKLKNITQFPKGKERDCIVKSRINQN</sequence>
<evidence type="ECO:0000313" key="1">
    <source>
        <dbReference type="EMBL" id="PIY72212.1"/>
    </source>
</evidence>
<name>A0A2M7QIU8_9BACT</name>
<dbReference type="AlphaFoldDB" id="A0A2M7QIU8"/>
<reference evidence="2" key="1">
    <citation type="submission" date="2017-09" db="EMBL/GenBank/DDBJ databases">
        <title>Depth-based differentiation of microbial function through sediment-hosted aquifers and enrichment of novel symbionts in the deep terrestrial subsurface.</title>
        <authorList>
            <person name="Probst A.J."/>
            <person name="Ladd B."/>
            <person name="Jarett J.K."/>
            <person name="Geller-Mcgrath D.E."/>
            <person name="Sieber C.M.K."/>
            <person name="Emerson J.B."/>
            <person name="Anantharaman K."/>
            <person name="Thomas B.C."/>
            <person name="Malmstrom R."/>
            <person name="Stieglmeier M."/>
            <person name="Klingl A."/>
            <person name="Woyke T."/>
            <person name="Ryan C.M."/>
            <person name="Banfield J.F."/>
        </authorList>
    </citation>
    <scope>NUCLEOTIDE SEQUENCE [LARGE SCALE GENOMIC DNA]</scope>
</reference>
<evidence type="ECO:0000313" key="2">
    <source>
        <dbReference type="Proteomes" id="UP000229401"/>
    </source>
</evidence>
<dbReference type="GO" id="GO:0004519">
    <property type="term" value="F:endonuclease activity"/>
    <property type="evidence" value="ECO:0007669"/>
    <property type="project" value="UniProtKB-KW"/>
</dbReference>
<keyword evidence="1" id="KW-0255">Endonuclease</keyword>
<proteinExistence type="predicted"/>